<dbReference type="OrthoDB" id="2101473at2759"/>
<sequence length="247" mass="27616">MYLRQVHEEADLDALHSFIRENPLGILTTAIDSPSYPFLQSSHIPWILDRTDEAKIGVLRGHMARANPQAKALIEALEKTGTAGPGKLDRDVLVLFNNPVHHYVTPKFYTQTKPTTGKVVSTWNYAAVQVYGKLTVYYRNDSATASFLTAQTETLTEHAETQIMGFEQPWRITDAPESYIELLKNAIIGVEITIEDIGGKFKMSQEMPQGDREGVIAGFASMGSETTTKLSELVKRRGEMADEKKRK</sequence>
<dbReference type="EMBL" id="JAACJN010000022">
    <property type="protein sequence ID" value="KAF5389465.1"/>
    <property type="molecule type" value="Genomic_DNA"/>
</dbReference>
<dbReference type="Pfam" id="PF04299">
    <property type="entry name" value="FMN_bind_2"/>
    <property type="match status" value="1"/>
</dbReference>
<comment type="caution">
    <text evidence="1">The sequence shown here is derived from an EMBL/GenBank/DDBJ whole genome shotgun (WGS) entry which is preliminary data.</text>
</comment>
<keyword evidence="2" id="KW-1185">Reference proteome</keyword>
<dbReference type="PANTHER" id="PTHR35802:SF1">
    <property type="entry name" value="PROTEASE SYNTHASE AND SPORULATION PROTEIN PAI 2"/>
    <property type="match status" value="1"/>
</dbReference>
<name>A0A8H5MCJ2_9AGAR</name>
<dbReference type="InterPro" id="IPR007396">
    <property type="entry name" value="TR_PAI2-type"/>
</dbReference>
<dbReference type="AlphaFoldDB" id="A0A8H5MCJ2"/>
<dbReference type="InterPro" id="IPR012349">
    <property type="entry name" value="Split_barrel_FMN-bd"/>
</dbReference>
<dbReference type="Gene3D" id="2.30.110.10">
    <property type="entry name" value="Electron Transport, Fmn-binding Protein, Chain A"/>
    <property type="match status" value="1"/>
</dbReference>
<evidence type="ECO:0008006" key="3">
    <source>
        <dbReference type="Google" id="ProtNLM"/>
    </source>
</evidence>
<organism evidence="1 2">
    <name type="scientific">Collybiopsis confluens</name>
    <dbReference type="NCBI Taxonomy" id="2823264"/>
    <lineage>
        <taxon>Eukaryota</taxon>
        <taxon>Fungi</taxon>
        <taxon>Dikarya</taxon>
        <taxon>Basidiomycota</taxon>
        <taxon>Agaricomycotina</taxon>
        <taxon>Agaricomycetes</taxon>
        <taxon>Agaricomycetidae</taxon>
        <taxon>Agaricales</taxon>
        <taxon>Marasmiineae</taxon>
        <taxon>Omphalotaceae</taxon>
        <taxon>Collybiopsis</taxon>
    </lineage>
</organism>
<dbReference type="PIRSF" id="PIRSF010372">
    <property type="entry name" value="PaiB"/>
    <property type="match status" value="1"/>
</dbReference>
<evidence type="ECO:0000313" key="2">
    <source>
        <dbReference type="Proteomes" id="UP000518752"/>
    </source>
</evidence>
<protein>
    <recommendedName>
        <fullName evidence="3">Transcriptional regulator</fullName>
    </recommendedName>
</protein>
<gene>
    <name evidence="1" type="ORF">D9757_004331</name>
</gene>
<accession>A0A8H5MCJ2</accession>
<dbReference type="SUPFAM" id="SSF50475">
    <property type="entry name" value="FMN-binding split barrel"/>
    <property type="match status" value="1"/>
</dbReference>
<dbReference type="PANTHER" id="PTHR35802">
    <property type="entry name" value="PROTEASE SYNTHASE AND SPORULATION PROTEIN PAI 2"/>
    <property type="match status" value="1"/>
</dbReference>
<reference evidence="1 2" key="1">
    <citation type="journal article" date="2020" name="ISME J.">
        <title>Uncovering the hidden diversity of litter-decomposition mechanisms in mushroom-forming fungi.</title>
        <authorList>
            <person name="Floudas D."/>
            <person name="Bentzer J."/>
            <person name="Ahren D."/>
            <person name="Johansson T."/>
            <person name="Persson P."/>
            <person name="Tunlid A."/>
        </authorList>
    </citation>
    <scope>NUCLEOTIDE SEQUENCE [LARGE SCALE GENOMIC DNA]</scope>
    <source>
        <strain evidence="1 2">CBS 406.79</strain>
    </source>
</reference>
<proteinExistence type="predicted"/>
<dbReference type="Proteomes" id="UP000518752">
    <property type="component" value="Unassembled WGS sequence"/>
</dbReference>
<evidence type="ECO:0000313" key="1">
    <source>
        <dbReference type="EMBL" id="KAF5389465.1"/>
    </source>
</evidence>